<keyword evidence="1" id="KW-0732">Signal</keyword>
<dbReference type="InterPro" id="IPR000801">
    <property type="entry name" value="Esterase-like"/>
</dbReference>
<sequence length="361" mass="37896">MRATAARATARATRGIKAALVLTLTVGAFATAWEPRLLTPRLLTEPHRLLTVGGTLSSLIGVVSRVSAADVVAAGEAETGGQLDAAADVPAEPEAPVPAAPEIAYLAARSIDVPATAAHPAYRVYAPAGPDVPRRVLLALHGMDDTGPSLASTLLDRAQAQNWVVVAPTIRYGEWKEPLQLTQEELILAPQLVALLDAVAGETGVLTEGKALVFGFSRGSQAALRLATFHPERVEAVAAFSAGTYTLPQSQVRTVTGTTVRAALPYGVADLEARRGTGVNMEALRQVRVLVGVASGDTREGEVPRQWDLYLGKSRLDRARTYTTALQQLGVPARLTVVPGAVHGLTPQMPEQAIAFLALPA</sequence>
<proteinExistence type="predicted"/>
<dbReference type="Pfam" id="PF00756">
    <property type="entry name" value="Esterase"/>
    <property type="match status" value="1"/>
</dbReference>
<dbReference type="AlphaFoldDB" id="A0A6J4IAT0"/>
<dbReference type="InterPro" id="IPR050955">
    <property type="entry name" value="Plant_Biomass_Hydrol_Est"/>
</dbReference>
<dbReference type="PANTHER" id="PTHR43037">
    <property type="entry name" value="UNNAMED PRODUCT-RELATED"/>
    <property type="match status" value="1"/>
</dbReference>
<gene>
    <name evidence="3" type="ORF">AVDCRST_MAG77-1887</name>
</gene>
<dbReference type="InterPro" id="IPR029058">
    <property type="entry name" value="AB_hydrolase_fold"/>
</dbReference>
<protein>
    <submittedName>
        <fullName evidence="3">Uncharacterized protein</fullName>
    </submittedName>
</protein>
<dbReference type="SUPFAM" id="SSF53474">
    <property type="entry name" value="alpha/beta-Hydrolases"/>
    <property type="match status" value="1"/>
</dbReference>
<dbReference type="Gene3D" id="3.40.50.1820">
    <property type="entry name" value="alpha/beta hydrolase"/>
    <property type="match status" value="1"/>
</dbReference>
<accession>A0A6J4IAT0</accession>
<dbReference type="PANTHER" id="PTHR43037:SF5">
    <property type="entry name" value="FERULOYL ESTERASE"/>
    <property type="match status" value="1"/>
</dbReference>
<name>A0A6J4IAT0_9CHLR</name>
<reference evidence="3" key="1">
    <citation type="submission" date="2020-02" db="EMBL/GenBank/DDBJ databases">
        <authorList>
            <person name="Meier V. D."/>
        </authorList>
    </citation>
    <scope>NUCLEOTIDE SEQUENCE</scope>
    <source>
        <strain evidence="3">AVDCRST_MAG77</strain>
    </source>
</reference>
<evidence type="ECO:0000313" key="3">
    <source>
        <dbReference type="EMBL" id="CAA9245852.1"/>
    </source>
</evidence>
<evidence type="ECO:0000256" key="2">
    <source>
        <dbReference type="ARBA" id="ARBA00022801"/>
    </source>
</evidence>
<keyword evidence="2" id="KW-0378">Hydrolase</keyword>
<organism evidence="3">
    <name type="scientific">uncultured Chloroflexota bacterium</name>
    <dbReference type="NCBI Taxonomy" id="166587"/>
    <lineage>
        <taxon>Bacteria</taxon>
        <taxon>Bacillati</taxon>
        <taxon>Chloroflexota</taxon>
        <taxon>environmental samples</taxon>
    </lineage>
</organism>
<dbReference type="GO" id="GO:0016787">
    <property type="term" value="F:hydrolase activity"/>
    <property type="evidence" value="ECO:0007669"/>
    <property type="project" value="UniProtKB-KW"/>
</dbReference>
<evidence type="ECO:0000256" key="1">
    <source>
        <dbReference type="ARBA" id="ARBA00022729"/>
    </source>
</evidence>
<dbReference type="EMBL" id="CADCTC010000115">
    <property type="protein sequence ID" value="CAA9245852.1"/>
    <property type="molecule type" value="Genomic_DNA"/>
</dbReference>